<gene>
    <name evidence="1" type="ORF">S01H4_64658</name>
</gene>
<dbReference type="EMBL" id="BART01039286">
    <property type="protein sequence ID" value="GAH12467.1"/>
    <property type="molecule type" value="Genomic_DNA"/>
</dbReference>
<sequence length="81" mass="9609">LIPISFFINKDSVIQIPKEEIEVHLENPILEEDFKMLSKRDQKPTMMSFPILFSWITESLFIKKLIGIKVKEIDKEMIIEM</sequence>
<dbReference type="AlphaFoldDB" id="X1CXC5"/>
<comment type="caution">
    <text evidence="1">The sequence shown here is derived from an EMBL/GenBank/DDBJ whole genome shotgun (WGS) entry which is preliminary data.</text>
</comment>
<name>X1CXC5_9ZZZZ</name>
<protein>
    <submittedName>
        <fullName evidence="1">Uncharacterized protein</fullName>
    </submittedName>
</protein>
<accession>X1CXC5</accession>
<evidence type="ECO:0000313" key="1">
    <source>
        <dbReference type="EMBL" id="GAH12467.1"/>
    </source>
</evidence>
<feature type="non-terminal residue" evidence="1">
    <location>
        <position position="1"/>
    </location>
</feature>
<reference evidence="1" key="1">
    <citation type="journal article" date="2014" name="Front. Microbiol.">
        <title>High frequency of phylogenetically diverse reductive dehalogenase-homologous genes in deep subseafloor sedimentary metagenomes.</title>
        <authorList>
            <person name="Kawai M."/>
            <person name="Futagami T."/>
            <person name="Toyoda A."/>
            <person name="Takaki Y."/>
            <person name="Nishi S."/>
            <person name="Hori S."/>
            <person name="Arai W."/>
            <person name="Tsubouchi T."/>
            <person name="Morono Y."/>
            <person name="Uchiyama I."/>
            <person name="Ito T."/>
            <person name="Fujiyama A."/>
            <person name="Inagaki F."/>
            <person name="Takami H."/>
        </authorList>
    </citation>
    <scope>NUCLEOTIDE SEQUENCE</scope>
    <source>
        <strain evidence="1">Expedition CK06-06</strain>
    </source>
</reference>
<organism evidence="1">
    <name type="scientific">marine sediment metagenome</name>
    <dbReference type="NCBI Taxonomy" id="412755"/>
    <lineage>
        <taxon>unclassified sequences</taxon>
        <taxon>metagenomes</taxon>
        <taxon>ecological metagenomes</taxon>
    </lineage>
</organism>
<proteinExistence type="predicted"/>